<comment type="caution">
    <text evidence="2">The sequence shown here is derived from an EMBL/GenBank/DDBJ whole genome shotgun (WGS) entry which is preliminary data.</text>
</comment>
<protein>
    <submittedName>
        <fullName evidence="2">CGNR zinc finger domain-containing protein</fullName>
    </submittedName>
</protein>
<dbReference type="SUPFAM" id="SSF160904">
    <property type="entry name" value="Jann2411-like"/>
    <property type="match status" value="1"/>
</dbReference>
<accession>A0A853EQG6</accession>
<keyword evidence="3" id="KW-1185">Reference proteome</keyword>
<organism evidence="2 3">
    <name type="scientific">Sanguibacter inulinus</name>
    <dbReference type="NCBI Taxonomy" id="60922"/>
    <lineage>
        <taxon>Bacteria</taxon>
        <taxon>Bacillati</taxon>
        <taxon>Actinomycetota</taxon>
        <taxon>Actinomycetes</taxon>
        <taxon>Micrococcales</taxon>
        <taxon>Sanguibacteraceae</taxon>
        <taxon>Sanguibacter</taxon>
    </lineage>
</organism>
<dbReference type="InterPro" id="IPR010852">
    <property type="entry name" value="ABATE"/>
</dbReference>
<dbReference type="EMBL" id="JACBYE010000007">
    <property type="protein sequence ID" value="NYS92771.1"/>
    <property type="molecule type" value="Genomic_DNA"/>
</dbReference>
<dbReference type="Gene3D" id="1.10.3300.10">
    <property type="entry name" value="Jann2411-like domain"/>
    <property type="match status" value="1"/>
</dbReference>
<dbReference type="RefSeq" id="WP_179912566.1">
    <property type="nucleotide sequence ID" value="NZ_JACBYE010000007.1"/>
</dbReference>
<sequence length="169" mass="18541">MIFDHDHQVGPLLAAALVNADGEESLEGLLVEHRIRRPALSPADAHEVGRWAVRLRQVFEAESPDDRCDRVNALLAEISGALYLSTHDSTPPHLHLAPDTDGITARVRAVTAGGLAFFIASAHGRRFGVCARERCDRAFVDVSRGGRQRYCSARCGNTDAVARHRRAQR</sequence>
<gene>
    <name evidence="2" type="ORF">HZZ10_04410</name>
</gene>
<evidence type="ECO:0000259" key="1">
    <source>
        <dbReference type="Pfam" id="PF11706"/>
    </source>
</evidence>
<dbReference type="InterPro" id="IPR023286">
    <property type="entry name" value="ABATE_dom_sf"/>
</dbReference>
<evidence type="ECO:0000313" key="3">
    <source>
        <dbReference type="Proteomes" id="UP000561011"/>
    </source>
</evidence>
<dbReference type="PANTHER" id="PTHR35525">
    <property type="entry name" value="BLL6575 PROTEIN"/>
    <property type="match status" value="1"/>
</dbReference>
<dbReference type="AlphaFoldDB" id="A0A853EQG6"/>
<dbReference type="InterPro" id="IPR021005">
    <property type="entry name" value="Znf_CGNR"/>
</dbReference>
<dbReference type="PANTHER" id="PTHR35525:SF3">
    <property type="entry name" value="BLL6575 PROTEIN"/>
    <property type="match status" value="1"/>
</dbReference>
<evidence type="ECO:0000313" key="2">
    <source>
        <dbReference type="EMBL" id="NYS92771.1"/>
    </source>
</evidence>
<name>A0A853EQG6_9MICO</name>
<feature type="domain" description="Zinc finger CGNR" evidence="1">
    <location>
        <begin position="126"/>
        <end position="166"/>
    </location>
</feature>
<dbReference type="Proteomes" id="UP000561011">
    <property type="component" value="Unassembled WGS sequence"/>
</dbReference>
<reference evidence="2 3" key="1">
    <citation type="submission" date="2020-07" db="EMBL/GenBank/DDBJ databases">
        <title>MOT database genomes.</title>
        <authorList>
            <person name="Joseph S."/>
            <person name="Aduse-Opoku J."/>
            <person name="Hashim A."/>
            <person name="Wade W."/>
            <person name="Curtis M."/>
        </authorList>
    </citation>
    <scope>NUCLEOTIDE SEQUENCE [LARGE SCALE GENOMIC DNA]</scope>
    <source>
        <strain evidence="2 3">DSM 100099</strain>
    </source>
</reference>
<dbReference type="Pfam" id="PF11706">
    <property type="entry name" value="zf-CGNR"/>
    <property type="match status" value="1"/>
</dbReference>
<proteinExistence type="predicted"/>